<dbReference type="GO" id="GO:0004017">
    <property type="term" value="F:AMP kinase activity"/>
    <property type="evidence" value="ECO:0007669"/>
    <property type="project" value="UniProtKB-UniRule"/>
</dbReference>
<dbReference type="HAMAP" id="MF_00235">
    <property type="entry name" value="Adenylate_kinase_Adk"/>
    <property type="match status" value="1"/>
</dbReference>
<comment type="subunit">
    <text evidence="5 7">Monomer.</text>
</comment>
<comment type="domain">
    <text evidence="5">Consists of three domains, a large central CORE domain and two small peripheral domains, NMPbind and LID, which undergo movements during catalysis. The LID domain closes over the site of phosphoryl transfer upon ATP binding. Assembling and dissambling the active center during each catalytic cycle provides an effective means to prevent ATP hydrolysis.</text>
</comment>
<feature type="binding site" evidence="5">
    <location>
        <position position="174"/>
    </location>
    <ligand>
        <name>ATP</name>
        <dbReference type="ChEBI" id="CHEBI:30616"/>
    </ligand>
</feature>
<dbReference type="InterPro" id="IPR000850">
    <property type="entry name" value="Adenylat/UMP-CMP_kin"/>
</dbReference>
<evidence type="ECO:0000313" key="9">
    <source>
        <dbReference type="Proteomes" id="UP000824014"/>
    </source>
</evidence>
<dbReference type="AlphaFoldDB" id="A0A9D2DCC9"/>
<proteinExistence type="inferred from homology"/>
<comment type="caution">
    <text evidence="8">The sequence shown here is derived from an EMBL/GenBank/DDBJ whole genome shotgun (WGS) entry which is preliminary data.</text>
</comment>
<dbReference type="EC" id="2.7.4.3" evidence="5 7"/>
<evidence type="ECO:0000256" key="1">
    <source>
        <dbReference type="ARBA" id="ARBA00022679"/>
    </source>
</evidence>
<dbReference type="GO" id="GO:0044209">
    <property type="term" value="P:AMP salvage"/>
    <property type="evidence" value="ECO:0007669"/>
    <property type="project" value="UniProtKB-UniRule"/>
</dbReference>
<feature type="binding site" evidence="5">
    <location>
        <begin position="11"/>
        <end position="16"/>
    </location>
    <ligand>
        <name>ATP</name>
        <dbReference type="ChEBI" id="CHEBI:30616"/>
    </ligand>
</feature>
<feature type="binding site" evidence="5">
    <location>
        <position position="32"/>
    </location>
    <ligand>
        <name>AMP</name>
        <dbReference type="ChEBI" id="CHEBI:456215"/>
    </ligand>
</feature>
<reference evidence="8" key="1">
    <citation type="journal article" date="2021" name="PeerJ">
        <title>Extensive microbial diversity within the chicken gut microbiome revealed by metagenomics and culture.</title>
        <authorList>
            <person name="Gilroy R."/>
            <person name="Ravi A."/>
            <person name="Getino M."/>
            <person name="Pursley I."/>
            <person name="Horton D.L."/>
            <person name="Alikhan N.F."/>
            <person name="Baker D."/>
            <person name="Gharbi K."/>
            <person name="Hall N."/>
            <person name="Watson M."/>
            <person name="Adriaenssens E.M."/>
            <person name="Foster-Nyarko E."/>
            <person name="Jarju S."/>
            <person name="Secka A."/>
            <person name="Antonio M."/>
            <person name="Oren A."/>
            <person name="Chaudhuri R.R."/>
            <person name="La Ragione R."/>
            <person name="Hildebrand F."/>
            <person name="Pallen M.J."/>
        </authorList>
    </citation>
    <scope>NUCLEOTIDE SEQUENCE</scope>
    <source>
        <strain evidence="8">ChiHjej11B10-19426</strain>
    </source>
</reference>
<dbReference type="Gene3D" id="3.40.50.300">
    <property type="entry name" value="P-loop containing nucleotide triphosphate hydrolases"/>
    <property type="match status" value="1"/>
</dbReference>
<dbReference type="Proteomes" id="UP000824014">
    <property type="component" value="Unassembled WGS sequence"/>
</dbReference>
<reference evidence="8" key="2">
    <citation type="submission" date="2021-04" db="EMBL/GenBank/DDBJ databases">
        <authorList>
            <person name="Gilroy R."/>
        </authorList>
    </citation>
    <scope>NUCLEOTIDE SEQUENCE</scope>
    <source>
        <strain evidence="8">ChiHjej11B10-19426</strain>
    </source>
</reference>
<keyword evidence="3 5" id="KW-0547">Nucleotide-binding</keyword>
<keyword evidence="5 7" id="KW-0067">ATP-binding</keyword>
<dbReference type="GO" id="GO:0005737">
    <property type="term" value="C:cytoplasm"/>
    <property type="evidence" value="ECO:0007669"/>
    <property type="project" value="UniProtKB-SubCell"/>
</dbReference>
<gene>
    <name evidence="5" type="primary">adk</name>
    <name evidence="8" type="ORF">H9816_00010</name>
</gene>
<evidence type="ECO:0000256" key="7">
    <source>
        <dbReference type="RuleBase" id="RU003331"/>
    </source>
</evidence>
<feature type="binding site" evidence="5">
    <location>
        <position position="146"/>
    </location>
    <ligand>
        <name>AMP</name>
        <dbReference type="ChEBI" id="CHEBI:456215"/>
    </ligand>
</feature>
<feature type="region of interest" description="NMP" evidence="5">
    <location>
        <begin position="31"/>
        <end position="60"/>
    </location>
</feature>
<feature type="binding site" evidence="5">
    <location>
        <position position="134"/>
    </location>
    <ligand>
        <name>AMP</name>
        <dbReference type="ChEBI" id="CHEBI:456215"/>
    </ligand>
</feature>
<feature type="binding site" evidence="5">
    <location>
        <begin position="86"/>
        <end position="89"/>
    </location>
    <ligand>
        <name>AMP</name>
        <dbReference type="ChEBI" id="CHEBI:456215"/>
    </ligand>
</feature>
<keyword evidence="5" id="KW-0963">Cytoplasm</keyword>
<dbReference type="InterPro" id="IPR027417">
    <property type="entry name" value="P-loop_NTPase"/>
</dbReference>
<dbReference type="SUPFAM" id="SSF52540">
    <property type="entry name" value="P-loop containing nucleoside triphosphate hydrolases"/>
    <property type="match status" value="1"/>
</dbReference>
<comment type="catalytic activity">
    <reaction evidence="5 7">
        <text>AMP + ATP = 2 ADP</text>
        <dbReference type="Rhea" id="RHEA:12973"/>
        <dbReference type="ChEBI" id="CHEBI:30616"/>
        <dbReference type="ChEBI" id="CHEBI:456215"/>
        <dbReference type="ChEBI" id="CHEBI:456216"/>
        <dbReference type="EC" id="2.7.4.3"/>
    </reaction>
</comment>
<dbReference type="Pfam" id="PF00406">
    <property type="entry name" value="ADK"/>
    <property type="match status" value="1"/>
</dbReference>
<keyword evidence="2 5" id="KW-0545">Nucleotide biosynthesis</keyword>
<feature type="binding site" evidence="5">
    <location>
        <position position="93"/>
    </location>
    <ligand>
        <name>AMP</name>
        <dbReference type="ChEBI" id="CHEBI:456215"/>
    </ligand>
</feature>
<evidence type="ECO:0000256" key="6">
    <source>
        <dbReference type="RuleBase" id="RU003330"/>
    </source>
</evidence>
<dbReference type="NCBIfam" id="NF001381">
    <property type="entry name" value="PRK00279.1-3"/>
    <property type="match status" value="1"/>
</dbReference>
<sequence length="194" mass="21645">MINIVLFGPPGAGKGTQADLLKEKYGLNHISTGEVIRDEIRRGTPRGLAVKEVIESGKLASDEMVLGIIGEYMASHADCKGNIFDGFPRTTRQAEEFDKMLAARSESVNVMVSLDVPDEELVKRLKLRAEYSGRADDADEKVIRNRIAVYKEQTAVVADYYARQEKYVAIDGVGTIEEIFARLCTVIDRYIDRK</sequence>
<keyword evidence="1 5" id="KW-0808">Transferase</keyword>
<comment type="subcellular location">
    <subcellularLocation>
        <location evidence="5 7">Cytoplasm</location>
    </subcellularLocation>
</comment>
<comment type="similarity">
    <text evidence="5 6">Belongs to the adenylate kinase family.</text>
</comment>
<comment type="pathway">
    <text evidence="5">Purine metabolism; AMP biosynthesis via salvage pathway; AMP from ADP: step 1/1.</text>
</comment>
<evidence type="ECO:0000256" key="2">
    <source>
        <dbReference type="ARBA" id="ARBA00022727"/>
    </source>
</evidence>
<evidence type="ECO:0000256" key="4">
    <source>
        <dbReference type="ARBA" id="ARBA00022777"/>
    </source>
</evidence>
<dbReference type="NCBIfam" id="NF011105">
    <property type="entry name" value="PRK14532.1"/>
    <property type="match status" value="1"/>
</dbReference>
<feature type="binding site" evidence="5">
    <location>
        <position position="128"/>
    </location>
    <ligand>
        <name>ATP</name>
        <dbReference type="ChEBI" id="CHEBI:30616"/>
    </ligand>
</feature>
<organism evidence="8 9">
    <name type="scientific">Candidatus Tidjanibacter faecipullorum</name>
    <dbReference type="NCBI Taxonomy" id="2838766"/>
    <lineage>
        <taxon>Bacteria</taxon>
        <taxon>Pseudomonadati</taxon>
        <taxon>Bacteroidota</taxon>
        <taxon>Bacteroidia</taxon>
        <taxon>Bacteroidales</taxon>
        <taxon>Rikenellaceae</taxon>
        <taxon>Tidjanibacter</taxon>
    </lineage>
</organism>
<dbReference type="PANTHER" id="PTHR23359">
    <property type="entry name" value="NUCLEOTIDE KINASE"/>
    <property type="match status" value="1"/>
</dbReference>
<dbReference type="NCBIfam" id="NF011100">
    <property type="entry name" value="PRK14527.1"/>
    <property type="match status" value="1"/>
</dbReference>
<accession>A0A9D2DCC9</accession>
<evidence type="ECO:0000313" key="8">
    <source>
        <dbReference type="EMBL" id="HIZ14292.1"/>
    </source>
</evidence>
<evidence type="ECO:0000256" key="5">
    <source>
        <dbReference type="HAMAP-Rule" id="MF_00235"/>
    </source>
</evidence>
<protein>
    <recommendedName>
        <fullName evidence="5 7">Adenylate kinase</fullName>
        <shortName evidence="5">AK</shortName>
        <ecNumber evidence="5 7">2.7.4.3</ecNumber>
    </recommendedName>
    <alternativeName>
        <fullName evidence="5">ATP-AMP transphosphorylase</fullName>
    </alternativeName>
    <alternativeName>
        <fullName evidence="5">ATP:AMP phosphotransferase</fullName>
    </alternativeName>
    <alternativeName>
        <fullName evidence="5">Adenylate monophosphate kinase</fullName>
    </alternativeName>
</protein>
<feature type="binding site" evidence="5">
    <location>
        <position position="37"/>
    </location>
    <ligand>
        <name>AMP</name>
        <dbReference type="ChEBI" id="CHEBI:456215"/>
    </ligand>
</feature>
<comment type="function">
    <text evidence="5">Catalyzes the reversible transfer of the terminal phosphate group between ATP and AMP. Plays an important role in cellular energy homeostasis and in adenine nucleotide metabolism.</text>
</comment>
<keyword evidence="4 5" id="KW-0418">Kinase</keyword>
<dbReference type="EMBL" id="DXCC01000001">
    <property type="protein sequence ID" value="HIZ14292.1"/>
    <property type="molecule type" value="Genomic_DNA"/>
</dbReference>
<comment type="caution">
    <text evidence="5">Lacks conserved residue(s) required for the propagation of feature annotation.</text>
</comment>
<dbReference type="PRINTS" id="PR00094">
    <property type="entry name" value="ADENYLTKNASE"/>
</dbReference>
<dbReference type="CDD" id="cd01428">
    <property type="entry name" value="ADK"/>
    <property type="match status" value="1"/>
</dbReference>
<dbReference type="GO" id="GO:0005524">
    <property type="term" value="F:ATP binding"/>
    <property type="evidence" value="ECO:0007669"/>
    <property type="project" value="UniProtKB-UniRule"/>
</dbReference>
<evidence type="ECO:0000256" key="3">
    <source>
        <dbReference type="ARBA" id="ARBA00022741"/>
    </source>
</evidence>
<name>A0A9D2DCC9_9BACT</name>